<dbReference type="SUPFAM" id="SSF52200">
    <property type="entry name" value="Toll/Interleukin receptor TIR domain"/>
    <property type="match status" value="1"/>
</dbReference>
<name>A0A814NQA3_9BILA</name>
<keyword evidence="5" id="KW-1185">Reference proteome</keyword>
<feature type="domain" description="TIR" evidence="1">
    <location>
        <begin position="14"/>
        <end position="133"/>
    </location>
</feature>
<organism evidence="2 4">
    <name type="scientific">Rotaria sordida</name>
    <dbReference type="NCBI Taxonomy" id="392033"/>
    <lineage>
        <taxon>Eukaryota</taxon>
        <taxon>Metazoa</taxon>
        <taxon>Spiralia</taxon>
        <taxon>Gnathifera</taxon>
        <taxon>Rotifera</taxon>
        <taxon>Eurotatoria</taxon>
        <taxon>Bdelloidea</taxon>
        <taxon>Philodinida</taxon>
        <taxon>Philodinidae</taxon>
        <taxon>Rotaria</taxon>
    </lineage>
</organism>
<proteinExistence type="predicted"/>
<sequence>MDVAMQNTQKAQHIMFSYEWKSESLVSKIFFYLTKVQSIPVWMDRYGGINQCLTTSMAEGVENCCVFVCFLTPEYQESLNCKKELTYAVQKGKSIIPCLVGNENKNEKWKPSQWLGLTISDMVYLNFRNINEINFENKCQELIDKINSIIGIKRSESPDQTIIIEDESDEEDLQISSSFIPPEIIREGPQINDEILEIIPKIYSSEGDSSIRLINQSKEIECNQDLYARNGKFFNSFTFPRFIFHNTSSEYVGILQLSAQYENNCENSNKWIPCQLILNQDQQIINIEPNKLLLCSITIKIELNGSPGVDNQHRFRAHHLLPQPLKLKINIEDTQMKHASLIIEQVNRPLNLPTLEKLIDQLNICQSNILGFVSADDCLIEIRYFALVYYSNDENSFIKFSFGCDLSSRRSPSWDKQYVKNLQKKAKQEKKFELIVHENIFDPFIHCLALFDHCFRLQAIYIKIKTNTSITIQTISLPIQQIF</sequence>
<evidence type="ECO:0000313" key="5">
    <source>
        <dbReference type="Proteomes" id="UP000663870"/>
    </source>
</evidence>
<dbReference type="InterPro" id="IPR000157">
    <property type="entry name" value="TIR_dom"/>
</dbReference>
<dbReference type="Pfam" id="PF13676">
    <property type="entry name" value="TIR_2"/>
    <property type="match status" value="1"/>
</dbReference>
<dbReference type="Gene3D" id="3.40.50.10140">
    <property type="entry name" value="Toll/interleukin-1 receptor homology (TIR) domain"/>
    <property type="match status" value="1"/>
</dbReference>
<evidence type="ECO:0000259" key="1">
    <source>
        <dbReference type="Pfam" id="PF13676"/>
    </source>
</evidence>
<evidence type="ECO:0000313" key="3">
    <source>
        <dbReference type="EMBL" id="CAF1292146.1"/>
    </source>
</evidence>
<gene>
    <name evidence="3" type="ORF">JXQ802_LOCUS29053</name>
    <name evidence="2" type="ORF">PYM288_LOCUS19341</name>
</gene>
<protein>
    <recommendedName>
        <fullName evidence="1">TIR domain-containing protein</fullName>
    </recommendedName>
</protein>
<reference evidence="2" key="1">
    <citation type="submission" date="2021-02" db="EMBL/GenBank/DDBJ databases">
        <authorList>
            <person name="Nowell W R."/>
        </authorList>
    </citation>
    <scope>NUCLEOTIDE SEQUENCE</scope>
</reference>
<dbReference type="GO" id="GO:0007165">
    <property type="term" value="P:signal transduction"/>
    <property type="evidence" value="ECO:0007669"/>
    <property type="project" value="InterPro"/>
</dbReference>
<dbReference type="Proteomes" id="UP000663870">
    <property type="component" value="Unassembled WGS sequence"/>
</dbReference>
<dbReference type="Proteomes" id="UP000663854">
    <property type="component" value="Unassembled WGS sequence"/>
</dbReference>
<dbReference type="InterPro" id="IPR035897">
    <property type="entry name" value="Toll_tir_struct_dom_sf"/>
</dbReference>
<accession>A0A814NQA3</accession>
<dbReference type="EMBL" id="CAJNOL010001121">
    <property type="protein sequence ID" value="CAF1292146.1"/>
    <property type="molecule type" value="Genomic_DNA"/>
</dbReference>
<dbReference type="AlphaFoldDB" id="A0A814NQA3"/>
<dbReference type="PANTHER" id="PTHR46270">
    <property type="entry name" value="ARMADILLO-TYPE FOLD-RELATED"/>
    <property type="match status" value="1"/>
</dbReference>
<evidence type="ECO:0000313" key="2">
    <source>
        <dbReference type="EMBL" id="CAF1094420.1"/>
    </source>
</evidence>
<dbReference type="PANTHER" id="PTHR46270:SF2">
    <property type="entry name" value="TIR DOMAIN-CONTAINING PROTEIN"/>
    <property type="match status" value="1"/>
</dbReference>
<comment type="caution">
    <text evidence="2">The sequence shown here is derived from an EMBL/GenBank/DDBJ whole genome shotgun (WGS) entry which is preliminary data.</text>
</comment>
<evidence type="ECO:0000313" key="4">
    <source>
        <dbReference type="Proteomes" id="UP000663854"/>
    </source>
</evidence>
<dbReference type="EMBL" id="CAJNOH010000641">
    <property type="protein sequence ID" value="CAF1094420.1"/>
    <property type="molecule type" value="Genomic_DNA"/>
</dbReference>